<feature type="domain" description="Nudix hydrolase" evidence="3">
    <location>
        <begin position="24"/>
        <end position="135"/>
    </location>
</feature>
<dbReference type="PROSITE" id="PS51462">
    <property type="entry name" value="NUDIX"/>
    <property type="match status" value="1"/>
</dbReference>
<dbReference type="SUPFAM" id="SSF55811">
    <property type="entry name" value="Nudix"/>
    <property type="match status" value="1"/>
</dbReference>
<organism evidence="4">
    <name type="scientific">mine drainage metagenome</name>
    <dbReference type="NCBI Taxonomy" id="410659"/>
    <lineage>
        <taxon>unclassified sequences</taxon>
        <taxon>metagenomes</taxon>
        <taxon>ecological metagenomes</taxon>
    </lineage>
</organism>
<feature type="non-terminal residue" evidence="4">
    <location>
        <position position="135"/>
    </location>
</feature>
<dbReference type="InterPro" id="IPR015797">
    <property type="entry name" value="NUDIX_hydrolase-like_dom_sf"/>
</dbReference>
<dbReference type="PRINTS" id="PR00502">
    <property type="entry name" value="NUDIXFAMILY"/>
</dbReference>
<dbReference type="EMBL" id="AUZZ01005062">
    <property type="protein sequence ID" value="EQD51042.1"/>
    <property type="molecule type" value="Genomic_DNA"/>
</dbReference>
<name>T1A2C1_9ZZZZ</name>
<dbReference type="PANTHER" id="PTHR43046">
    <property type="entry name" value="GDP-MANNOSE MANNOSYL HYDROLASE"/>
    <property type="match status" value="1"/>
</dbReference>
<dbReference type="PANTHER" id="PTHR43046:SF14">
    <property type="entry name" value="MUTT_NUDIX FAMILY PROTEIN"/>
    <property type="match status" value="1"/>
</dbReference>
<reference evidence="4" key="1">
    <citation type="submission" date="2013-08" db="EMBL/GenBank/DDBJ databases">
        <authorList>
            <person name="Mendez C."/>
            <person name="Richter M."/>
            <person name="Ferrer M."/>
            <person name="Sanchez J."/>
        </authorList>
    </citation>
    <scope>NUCLEOTIDE SEQUENCE</scope>
</reference>
<evidence type="ECO:0000256" key="1">
    <source>
        <dbReference type="ARBA" id="ARBA00001946"/>
    </source>
</evidence>
<sequence length="135" mass="15107">MSAGAAGAPGSGIEMGSDIIDSDGFRANVGIVLMRRDGTVFLGRRTGGKGWQFPQGGVREGERLEQALYRELREEIGLAQADVEIVGRTAHWLRYRLPPRYIRRNRHPLCVGQKQHWFLLRLAREPVAFDFTSTG</sequence>
<dbReference type="InterPro" id="IPR000086">
    <property type="entry name" value="NUDIX_hydrolase_dom"/>
</dbReference>
<dbReference type="Gene3D" id="3.90.79.10">
    <property type="entry name" value="Nucleoside Triphosphate Pyrophosphohydrolase"/>
    <property type="match status" value="1"/>
</dbReference>
<keyword evidence="2 4" id="KW-0378">Hydrolase</keyword>
<dbReference type="NCBIfam" id="NF001937">
    <property type="entry name" value="PRK00714.1-4"/>
    <property type="match status" value="1"/>
</dbReference>
<reference evidence="4" key="2">
    <citation type="journal article" date="2014" name="ISME J.">
        <title>Microbial stratification in low pH oxic and suboxic macroscopic growths along an acid mine drainage.</title>
        <authorList>
            <person name="Mendez-Garcia C."/>
            <person name="Mesa V."/>
            <person name="Sprenger R.R."/>
            <person name="Richter M."/>
            <person name="Diez M.S."/>
            <person name="Solano J."/>
            <person name="Bargiela R."/>
            <person name="Golyshina O.V."/>
            <person name="Manteca A."/>
            <person name="Ramos J.L."/>
            <person name="Gallego J.R."/>
            <person name="Llorente I."/>
            <person name="Martins Dos Santos V.A."/>
            <person name="Jensen O.N."/>
            <person name="Pelaez A.I."/>
            <person name="Sanchez J."/>
            <person name="Ferrer M."/>
        </authorList>
    </citation>
    <scope>NUCLEOTIDE SEQUENCE</scope>
</reference>
<protein>
    <submittedName>
        <fullName evidence="4">Dinucleoside polyphosphate hydrolase</fullName>
    </submittedName>
</protein>
<dbReference type="InterPro" id="IPR020476">
    <property type="entry name" value="Nudix_hydrolase"/>
</dbReference>
<evidence type="ECO:0000259" key="3">
    <source>
        <dbReference type="PROSITE" id="PS51462"/>
    </source>
</evidence>
<evidence type="ECO:0000313" key="4">
    <source>
        <dbReference type="EMBL" id="EQD51042.1"/>
    </source>
</evidence>
<dbReference type="PROSITE" id="PS00893">
    <property type="entry name" value="NUDIX_BOX"/>
    <property type="match status" value="1"/>
</dbReference>
<evidence type="ECO:0000256" key="2">
    <source>
        <dbReference type="ARBA" id="ARBA00022801"/>
    </source>
</evidence>
<comment type="cofactor">
    <cofactor evidence="1">
        <name>Mg(2+)</name>
        <dbReference type="ChEBI" id="CHEBI:18420"/>
    </cofactor>
</comment>
<dbReference type="Pfam" id="PF00293">
    <property type="entry name" value="NUDIX"/>
    <property type="match status" value="1"/>
</dbReference>
<dbReference type="InterPro" id="IPR020084">
    <property type="entry name" value="NUDIX_hydrolase_CS"/>
</dbReference>
<gene>
    <name evidence="4" type="ORF">B2A_07075</name>
</gene>
<dbReference type="AlphaFoldDB" id="T1A2C1"/>
<comment type="caution">
    <text evidence="4">The sequence shown here is derived from an EMBL/GenBank/DDBJ whole genome shotgun (WGS) entry which is preliminary data.</text>
</comment>
<accession>T1A2C1</accession>
<dbReference type="GO" id="GO:0016787">
    <property type="term" value="F:hydrolase activity"/>
    <property type="evidence" value="ECO:0007669"/>
    <property type="project" value="UniProtKB-KW"/>
</dbReference>
<proteinExistence type="predicted"/>